<protein>
    <submittedName>
        <fullName evidence="4">DUF3426 domain-containing protein</fullName>
    </submittedName>
</protein>
<evidence type="ECO:0000259" key="3">
    <source>
        <dbReference type="Pfam" id="PF13719"/>
    </source>
</evidence>
<dbReference type="AlphaFoldDB" id="A0AAU7LTU0"/>
<dbReference type="InterPro" id="IPR011723">
    <property type="entry name" value="Znf/thioredoxin_put"/>
</dbReference>
<feature type="domain" description="Zinc finger/thioredoxin putative" evidence="3">
    <location>
        <begin position="4"/>
        <end position="39"/>
    </location>
</feature>
<gene>
    <name evidence="4" type="ORF">ABLV49_04155</name>
</gene>
<dbReference type="EMBL" id="CP157675">
    <property type="protein sequence ID" value="XBP71011.1"/>
    <property type="molecule type" value="Genomic_DNA"/>
</dbReference>
<keyword evidence="2" id="KW-0472">Membrane</keyword>
<evidence type="ECO:0000256" key="2">
    <source>
        <dbReference type="SAM" id="Phobius"/>
    </source>
</evidence>
<proteinExistence type="predicted"/>
<name>A0AAU7LTU0_9BURK</name>
<keyword evidence="2" id="KW-1133">Transmembrane helix</keyword>
<evidence type="ECO:0000313" key="4">
    <source>
        <dbReference type="EMBL" id="XBP71011.1"/>
    </source>
</evidence>
<dbReference type="Pfam" id="PF11906">
    <property type="entry name" value="DUF3426"/>
    <property type="match status" value="1"/>
</dbReference>
<dbReference type="RefSeq" id="WP_349280327.1">
    <property type="nucleotide sequence ID" value="NZ_CBCSCU010000012.1"/>
</dbReference>
<organism evidence="4">
    <name type="scientific">Polaromonas hydrogenivorans</name>
    <dbReference type="NCBI Taxonomy" id="335476"/>
    <lineage>
        <taxon>Bacteria</taxon>
        <taxon>Pseudomonadati</taxon>
        <taxon>Pseudomonadota</taxon>
        <taxon>Betaproteobacteria</taxon>
        <taxon>Burkholderiales</taxon>
        <taxon>Comamonadaceae</taxon>
        <taxon>Polaromonas</taxon>
    </lineage>
</organism>
<accession>A0AAU7LTU0</accession>
<dbReference type="InterPro" id="IPR021834">
    <property type="entry name" value="DUF3426"/>
</dbReference>
<dbReference type="NCBIfam" id="TIGR02098">
    <property type="entry name" value="MJ0042_CXXC"/>
    <property type="match status" value="1"/>
</dbReference>
<keyword evidence="2" id="KW-0812">Transmembrane</keyword>
<evidence type="ECO:0000256" key="1">
    <source>
        <dbReference type="SAM" id="MobiDB-lite"/>
    </source>
</evidence>
<sequence>MSQITRCPACTTMFKVVDEQLKAAQGWVRCGQCGDVFEAPLHLVPGEAGGPGVPPDASGPAPVQEALTKASDALTEPVHVEPVWQPFAKDAQATPINAPPEPQGRQDPVFTANAYGSSLNETELADVPAQAPEVPPSPAEEPEATPEVAFVREARQNDFWTSPLVRAFLGLMSLALLAALMLQWVVRQKDVLAAHEPRLAPMLQALCRPLGCQIRPLRRIESLVIEHASFSKTGPDAYRLSFVFRNTGDALIEIPALEVTLIDSQDELLVRRVVMPAQFGATGVSLAAHAELAGALSLKVSSGGAQGASSPAQAGFLPVAGYRILAFYP</sequence>
<feature type="transmembrane region" description="Helical" evidence="2">
    <location>
        <begin position="164"/>
        <end position="186"/>
    </location>
</feature>
<feature type="region of interest" description="Disordered" evidence="1">
    <location>
        <begin position="124"/>
        <end position="145"/>
    </location>
</feature>
<dbReference type="Pfam" id="PF13719">
    <property type="entry name" value="Zn_ribbon_5"/>
    <property type="match status" value="1"/>
</dbReference>
<reference evidence="4" key="1">
    <citation type="submission" date="2024-05" db="EMBL/GenBank/DDBJ databases">
        <authorList>
            <person name="Bunk B."/>
            <person name="Swiderski J."/>
            <person name="Sproer C."/>
            <person name="Thiel V."/>
        </authorList>
    </citation>
    <scope>NUCLEOTIDE SEQUENCE</scope>
    <source>
        <strain evidence="4">DSM 17735</strain>
    </source>
</reference>